<evidence type="ECO:0000259" key="3">
    <source>
        <dbReference type="PROSITE" id="PS50113"/>
    </source>
</evidence>
<keyword evidence="7" id="KW-1185">Reference proteome</keyword>
<evidence type="ECO:0000256" key="1">
    <source>
        <dbReference type="SAM" id="MobiDB-lite"/>
    </source>
</evidence>
<name>A0A8J3KC54_9ACTN</name>
<dbReference type="InterPro" id="IPR000160">
    <property type="entry name" value="GGDEF_dom"/>
</dbReference>
<evidence type="ECO:0000259" key="4">
    <source>
        <dbReference type="PROSITE" id="PS50883"/>
    </source>
</evidence>
<evidence type="ECO:0000259" key="5">
    <source>
        <dbReference type="PROSITE" id="PS50887"/>
    </source>
</evidence>
<dbReference type="InterPro" id="IPR035919">
    <property type="entry name" value="EAL_sf"/>
</dbReference>
<evidence type="ECO:0000313" key="6">
    <source>
        <dbReference type="EMBL" id="GIF92409.1"/>
    </source>
</evidence>
<evidence type="ECO:0008006" key="8">
    <source>
        <dbReference type="Google" id="ProtNLM"/>
    </source>
</evidence>
<dbReference type="InterPro" id="IPR001633">
    <property type="entry name" value="EAL_dom"/>
</dbReference>
<dbReference type="InterPro" id="IPR000700">
    <property type="entry name" value="PAS-assoc_C"/>
</dbReference>
<dbReference type="CDD" id="cd00130">
    <property type="entry name" value="PAS"/>
    <property type="match status" value="2"/>
</dbReference>
<dbReference type="InterPro" id="IPR052155">
    <property type="entry name" value="Biofilm_reg_signaling"/>
</dbReference>
<feature type="domain" description="EAL" evidence="4">
    <location>
        <begin position="521"/>
        <end position="777"/>
    </location>
</feature>
<dbReference type="Gene3D" id="3.30.450.20">
    <property type="entry name" value="PAS domain"/>
    <property type="match status" value="2"/>
</dbReference>
<comment type="caution">
    <text evidence="6">The sequence shown here is derived from an EMBL/GenBank/DDBJ whole genome shotgun (WGS) entry which is preliminary data.</text>
</comment>
<dbReference type="Gene3D" id="3.30.70.270">
    <property type="match status" value="1"/>
</dbReference>
<reference evidence="6 7" key="1">
    <citation type="submission" date="2021-01" db="EMBL/GenBank/DDBJ databases">
        <title>Whole genome shotgun sequence of Catellatospora chokoriensis NBRC 107358.</title>
        <authorList>
            <person name="Komaki H."/>
            <person name="Tamura T."/>
        </authorList>
    </citation>
    <scope>NUCLEOTIDE SEQUENCE [LARGE SCALE GENOMIC DNA]</scope>
    <source>
        <strain evidence="6 7">NBRC 107358</strain>
    </source>
</reference>
<protein>
    <recommendedName>
        <fullName evidence="8">PAS domain S-box-containing protein/diguanylate cyclase (GGDEF)-like protein</fullName>
    </recommendedName>
</protein>
<proteinExistence type="predicted"/>
<feature type="domain" description="PAC" evidence="3">
    <location>
        <begin position="294"/>
        <end position="346"/>
    </location>
</feature>
<dbReference type="InterPro" id="IPR000014">
    <property type="entry name" value="PAS"/>
</dbReference>
<dbReference type="SUPFAM" id="SSF141868">
    <property type="entry name" value="EAL domain-like"/>
    <property type="match status" value="1"/>
</dbReference>
<dbReference type="NCBIfam" id="TIGR00254">
    <property type="entry name" value="GGDEF"/>
    <property type="match status" value="1"/>
</dbReference>
<evidence type="ECO:0000313" key="7">
    <source>
        <dbReference type="Proteomes" id="UP000619293"/>
    </source>
</evidence>
<dbReference type="PROSITE" id="PS50112">
    <property type="entry name" value="PAS"/>
    <property type="match status" value="2"/>
</dbReference>
<dbReference type="InterPro" id="IPR013656">
    <property type="entry name" value="PAS_4"/>
</dbReference>
<feature type="region of interest" description="Disordered" evidence="1">
    <location>
        <begin position="784"/>
        <end position="803"/>
    </location>
</feature>
<dbReference type="AlphaFoldDB" id="A0A8J3KC54"/>
<dbReference type="SMART" id="SM00091">
    <property type="entry name" value="PAS"/>
    <property type="match status" value="2"/>
</dbReference>
<dbReference type="PROSITE" id="PS50887">
    <property type="entry name" value="GGDEF"/>
    <property type="match status" value="1"/>
</dbReference>
<dbReference type="RefSeq" id="WP_191838276.1">
    <property type="nucleotide sequence ID" value="NZ_BAAALB010000003.1"/>
</dbReference>
<dbReference type="Pfam" id="PF00990">
    <property type="entry name" value="GGDEF"/>
    <property type="match status" value="1"/>
</dbReference>
<dbReference type="CDD" id="cd01949">
    <property type="entry name" value="GGDEF"/>
    <property type="match status" value="1"/>
</dbReference>
<dbReference type="SUPFAM" id="SSF55073">
    <property type="entry name" value="Nucleotide cyclase"/>
    <property type="match status" value="1"/>
</dbReference>
<evidence type="ECO:0000259" key="2">
    <source>
        <dbReference type="PROSITE" id="PS50112"/>
    </source>
</evidence>
<organism evidence="6 7">
    <name type="scientific">Catellatospora chokoriensis</name>
    <dbReference type="NCBI Taxonomy" id="310353"/>
    <lineage>
        <taxon>Bacteria</taxon>
        <taxon>Bacillati</taxon>
        <taxon>Actinomycetota</taxon>
        <taxon>Actinomycetes</taxon>
        <taxon>Micromonosporales</taxon>
        <taxon>Micromonosporaceae</taxon>
        <taxon>Catellatospora</taxon>
    </lineage>
</organism>
<dbReference type="CDD" id="cd01948">
    <property type="entry name" value="EAL"/>
    <property type="match status" value="1"/>
</dbReference>
<feature type="compositionally biased region" description="Gly residues" evidence="1">
    <location>
        <begin position="793"/>
        <end position="803"/>
    </location>
</feature>
<dbReference type="SMART" id="SM00267">
    <property type="entry name" value="GGDEF"/>
    <property type="match status" value="1"/>
</dbReference>
<dbReference type="SMART" id="SM00052">
    <property type="entry name" value="EAL"/>
    <property type="match status" value="1"/>
</dbReference>
<accession>A0A8J3KC54</accession>
<dbReference type="InterPro" id="IPR035965">
    <property type="entry name" value="PAS-like_dom_sf"/>
</dbReference>
<dbReference type="PANTHER" id="PTHR44757:SF2">
    <property type="entry name" value="BIOFILM ARCHITECTURE MAINTENANCE PROTEIN MBAA"/>
    <property type="match status" value="1"/>
</dbReference>
<dbReference type="InterPro" id="IPR029787">
    <property type="entry name" value="Nucleotide_cyclase"/>
</dbReference>
<feature type="domain" description="PAS" evidence="2">
    <location>
        <begin position="87"/>
        <end position="140"/>
    </location>
</feature>
<feature type="domain" description="PAS" evidence="2">
    <location>
        <begin position="220"/>
        <end position="290"/>
    </location>
</feature>
<dbReference type="Proteomes" id="UP000619293">
    <property type="component" value="Unassembled WGS sequence"/>
</dbReference>
<dbReference type="Pfam" id="PF13426">
    <property type="entry name" value="PAS_9"/>
    <property type="match status" value="1"/>
</dbReference>
<gene>
    <name evidence="6" type="ORF">Cch02nite_58530</name>
</gene>
<dbReference type="SMART" id="SM00086">
    <property type="entry name" value="PAC"/>
    <property type="match status" value="2"/>
</dbReference>
<dbReference type="SUPFAM" id="SSF55785">
    <property type="entry name" value="PYP-like sensor domain (PAS domain)"/>
    <property type="match status" value="2"/>
</dbReference>
<dbReference type="Gene3D" id="3.20.20.450">
    <property type="entry name" value="EAL domain"/>
    <property type="match status" value="1"/>
</dbReference>
<dbReference type="PROSITE" id="PS50883">
    <property type="entry name" value="EAL"/>
    <property type="match status" value="1"/>
</dbReference>
<dbReference type="NCBIfam" id="TIGR00229">
    <property type="entry name" value="sensory_box"/>
    <property type="match status" value="2"/>
</dbReference>
<dbReference type="PROSITE" id="PS50113">
    <property type="entry name" value="PAC"/>
    <property type="match status" value="1"/>
</dbReference>
<feature type="region of interest" description="Disordered" evidence="1">
    <location>
        <begin position="13"/>
        <end position="50"/>
    </location>
</feature>
<sequence length="803" mass="86337">MSMHRSIVKALQRLTGTAATPTGPARPEPARTGTPEHTGRPLGPPAAAEITSGSDLSELAASLNAVTQHVRARAQEQRRVRDMIAAERDLVDSVLEIAGSHILVVILDQEGRVIQFNQACESTTGFSRAEVAGRRISELFLLPAETGSVAAAFGEPGVSPPESVLPRSFVCTWLDRAGRHHHIAWSNATVIDRPTGNTYVIATGQDITDRLIAEAELHEARERFRLAFDNAPIGMCLLGLEGRFLQVNRALEGSLGRPEAQLLNLNVADVAHPSDVQAIRHTISTMRGGQRYASHDEVRFLGADDRVAWAQMSVSAVLRDNGDLLYYLAQVHDITARRAAEERLAQQALHDPLTGLPNRAALMARLQQELGREHRPGSQTGLLYADLDGFTMVNDSLGQTVGDEVLREVARRLQASIGPSDTVARVGSDEFVVLCREVPGQSHLLDLARRVADTVSAPIIAGGQRESVTSISIGIAFGPSDDLDADRLVRNANIALCQAKAGGRGGCRLYDESLGQYVIDRARIEQALRQGLRDGHFVLRFEPIVDVTTHQVVAVEALVRLNHPQLGLLMPGAFIEIAEDSGLIAPIGAWVLQEACRLLADWRGADVGCGRLGITVNVSARQVARPDLADTVAQALAQSGIPPQCLSLELTESALMEADVSALRMLERIRDMGVRLGIDDFGTGYSSLLYLKRLPVSFIKIDRSFVSGLVPDPTDREIVTAVIRLGRALGLVTIAEGVETPEQLDILKDLDCELAQGYLFGPSTSGAPNVAQPWKILLDHGRRAPGADSAVAPGGGLGGQPGR</sequence>
<dbReference type="Pfam" id="PF00563">
    <property type="entry name" value="EAL"/>
    <property type="match status" value="1"/>
</dbReference>
<dbReference type="InterPro" id="IPR001610">
    <property type="entry name" value="PAC"/>
</dbReference>
<feature type="compositionally biased region" description="Low complexity" evidence="1">
    <location>
        <begin position="15"/>
        <end position="25"/>
    </location>
</feature>
<dbReference type="InterPro" id="IPR043128">
    <property type="entry name" value="Rev_trsase/Diguanyl_cyclase"/>
</dbReference>
<dbReference type="Pfam" id="PF08448">
    <property type="entry name" value="PAS_4"/>
    <property type="match status" value="1"/>
</dbReference>
<dbReference type="PANTHER" id="PTHR44757">
    <property type="entry name" value="DIGUANYLATE CYCLASE DGCP"/>
    <property type="match status" value="1"/>
</dbReference>
<feature type="domain" description="GGDEF" evidence="5">
    <location>
        <begin position="378"/>
        <end position="512"/>
    </location>
</feature>
<dbReference type="EMBL" id="BONG01000045">
    <property type="protein sequence ID" value="GIF92409.1"/>
    <property type="molecule type" value="Genomic_DNA"/>
</dbReference>